<comment type="caution">
    <text evidence="2">The sequence shown here is derived from an EMBL/GenBank/DDBJ whole genome shotgun (WGS) entry which is preliminary data.</text>
</comment>
<keyword evidence="3" id="KW-1185">Reference proteome</keyword>
<dbReference type="Proteomes" id="UP001501468">
    <property type="component" value="Unassembled WGS sequence"/>
</dbReference>
<feature type="transmembrane region" description="Helical" evidence="1">
    <location>
        <begin position="57"/>
        <end position="79"/>
    </location>
</feature>
<accession>A0ABP7EKL8</accession>
<proteinExistence type="predicted"/>
<feature type="transmembrane region" description="Helical" evidence="1">
    <location>
        <begin position="117"/>
        <end position="146"/>
    </location>
</feature>
<dbReference type="RefSeq" id="WP_344951116.1">
    <property type="nucleotide sequence ID" value="NZ_BAABDC010000011.1"/>
</dbReference>
<sequence length="183" mass="18825">MDLRSAVGGVAAIVAAVLLLIGIVALARRRRRERPWLMVLFGINAGVGGVSKDTLRGFAGIDVVLLVLAAAAFVGFWPGPGVHQPLWMILAIAQPLAGIPLLRITGEAGRSGLMGGALVLSILMVVGGVSSAPGWLGVAASVLLLIGDFGTTGRRSRALALVIALGYSALVAWFGWIALLLLT</sequence>
<feature type="transmembrane region" description="Helical" evidence="1">
    <location>
        <begin position="6"/>
        <end position="27"/>
    </location>
</feature>
<evidence type="ECO:0000313" key="2">
    <source>
        <dbReference type="EMBL" id="GAA3719932.1"/>
    </source>
</evidence>
<keyword evidence="1" id="KW-0472">Membrane</keyword>
<dbReference type="EMBL" id="BAABDC010000011">
    <property type="protein sequence ID" value="GAA3719932.1"/>
    <property type="molecule type" value="Genomic_DNA"/>
</dbReference>
<gene>
    <name evidence="2" type="ORF">GCM10022399_40390</name>
</gene>
<reference evidence="3" key="1">
    <citation type="journal article" date="2019" name="Int. J. Syst. Evol. Microbiol.">
        <title>The Global Catalogue of Microorganisms (GCM) 10K type strain sequencing project: providing services to taxonomists for standard genome sequencing and annotation.</title>
        <authorList>
            <consortium name="The Broad Institute Genomics Platform"/>
            <consortium name="The Broad Institute Genome Sequencing Center for Infectious Disease"/>
            <person name="Wu L."/>
            <person name="Ma J."/>
        </authorList>
    </citation>
    <scope>NUCLEOTIDE SEQUENCE [LARGE SCALE GENOMIC DNA]</scope>
    <source>
        <strain evidence="3">JCM 17125</strain>
    </source>
</reference>
<evidence type="ECO:0000256" key="1">
    <source>
        <dbReference type="SAM" id="Phobius"/>
    </source>
</evidence>
<protein>
    <submittedName>
        <fullName evidence="2">Uncharacterized protein</fullName>
    </submittedName>
</protein>
<organism evidence="2 3">
    <name type="scientific">Terrabacter ginsenosidimutans</name>
    <dbReference type="NCBI Taxonomy" id="490575"/>
    <lineage>
        <taxon>Bacteria</taxon>
        <taxon>Bacillati</taxon>
        <taxon>Actinomycetota</taxon>
        <taxon>Actinomycetes</taxon>
        <taxon>Micrococcales</taxon>
        <taxon>Intrasporangiaceae</taxon>
        <taxon>Terrabacter</taxon>
    </lineage>
</organism>
<name>A0ABP7EKL8_9MICO</name>
<keyword evidence="1" id="KW-0812">Transmembrane</keyword>
<feature type="transmembrane region" description="Helical" evidence="1">
    <location>
        <begin position="158"/>
        <end position="182"/>
    </location>
</feature>
<evidence type="ECO:0000313" key="3">
    <source>
        <dbReference type="Proteomes" id="UP001501468"/>
    </source>
</evidence>
<keyword evidence="1" id="KW-1133">Transmembrane helix</keyword>